<proteinExistence type="predicted"/>
<dbReference type="EMBL" id="CYPS01000046">
    <property type="protein sequence ID" value="CUH44414.1"/>
    <property type="molecule type" value="Genomic_DNA"/>
</dbReference>
<gene>
    <name evidence="2" type="ORF">RUM4293_03315</name>
</gene>
<evidence type="ECO:0000313" key="2">
    <source>
        <dbReference type="EMBL" id="CUH44414.1"/>
    </source>
</evidence>
<evidence type="ECO:0000256" key="1">
    <source>
        <dbReference type="SAM" id="SignalP"/>
    </source>
</evidence>
<feature type="chain" id="PRO_5006061317" evidence="1">
    <location>
        <begin position="19"/>
        <end position="158"/>
    </location>
</feature>
<keyword evidence="3" id="KW-1185">Reference proteome</keyword>
<feature type="signal peptide" evidence="1">
    <location>
        <begin position="1"/>
        <end position="18"/>
    </location>
</feature>
<name>A0A0P1E8F1_9RHOB</name>
<keyword evidence="1" id="KW-0732">Signal</keyword>
<organism evidence="2 3">
    <name type="scientific">Ruegeria atlantica</name>
    <dbReference type="NCBI Taxonomy" id="81569"/>
    <lineage>
        <taxon>Bacteria</taxon>
        <taxon>Pseudomonadati</taxon>
        <taxon>Pseudomonadota</taxon>
        <taxon>Alphaproteobacteria</taxon>
        <taxon>Rhodobacterales</taxon>
        <taxon>Roseobacteraceae</taxon>
        <taxon>Ruegeria</taxon>
    </lineage>
</organism>
<dbReference type="AlphaFoldDB" id="A0A0P1E8F1"/>
<evidence type="ECO:0000313" key="3">
    <source>
        <dbReference type="Proteomes" id="UP000050786"/>
    </source>
</evidence>
<dbReference type="Proteomes" id="UP000050786">
    <property type="component" value="Unassembled WGS sequence"/>
</dbReference>
<sequence>MKHIALILALIAAAPLQAASTHPTAKVLEVMRENGCRLDVSRAEEAFSAHDLRPEDVSAVINSWAEQGVAGLDGAAFEIAPAICGAHGLAPEDTAGRADALYDFVRLNGCRMVEEEAQIKLRPAGFTQAETPDLIARLVDQGRAHQEDPYVIVIGDAC</sequence>
<dbReference type="RefSeq" id="WP_058274394.1">
    <property type="nucleotide sequence ID" value="NZ_CYPS01000046.1"/>
</dbReference>
<protein>
    <submittedName>
        <fullName evidence="2">Uncharacterized protein</fullName>
    </submittedName>
</protein>
<reference evidence="3" key="1">
    <citation type="submission" date="2015-09" db="EMBL/GenBank/DDBJ databases">
        <authorList>
            <person name="Rodrigo-Torres L."/>
            <person name="Arahal D.R."/>
        </authorList>
    </citation>
    <scope>NUCLEOTIDE SEQUENCE [LARGE SCALE GENOMIC DNA]</scope>
    <source>
        <strain evidence="3">CECT 4293</strain>
    </source>
</reference>
<accession>A0A0P1E8F1</accession>